<dbReference type="GO" id="GO:0005673">
    <property type="term" value="C:transcription factor TFIIE complex"/>
    <property type="evidence" value="ECO:0007669"/>
    <property type="project" value="UniProtKB-UniRule"/>
</dbReference>
<dbReference type="InterPro" id="IPR016656">
    <property type="entry name" value="TFIIE-bsu"/>
</dbReference>
<evidence type="ECO:0000313" key="11">
    <source>
        <dbReference type="EMBL" id="WFD43265.1"/>
    </source>
</evidence>
<comment type="subcellular location">
    <subcellularLocation>
        <location evidence="1 7">Nucleus</location>
    </subcellularLocation>
</comment>
<evidence type="ECO:0000256" key="7">
    <source>
        <dbReference type="PIRNR" id="PIRNR016398"/>
    </source>
</evidence>
<dbReference type="Proteomes" id="UP001214628">
    <property type="component" value="Chromosome 2"/>
</dbReference>
<dbReference type="PANTHER" id="PTHR12716:SF8">
    <property type="entry name" value="TRANSCRIPTION INITIATION FACTOR IIE SUBUNIT BETA"/>
    <property type="match status" value="1"/>
</dbReference>
<keyword evidence="2 7" id="KW-0805">Transcription regulation</keyword>
<protein>
    <recommendedName>
        <fullName evidence="7">Transcription initiation factor IIE subunit beta</fullName>
    </recommendedName>
</protein>
<dbReference type="Pfam" id="PF18121">
    <property type="entry name" value="TFA2_Winged_2"/>
    <property type="match status" value="1"/>
</dbReference>
<dbReference type="AlphaFoldDB" id="A0AAF0F9C6"/>
<keyword evidence="3 7" id="KW-0238">DNA-binding</keyword>
<organism evidence="11 12">
    <name type="scientific">Malassezia psittaci</name>
    <dbReference type="NCBI Taxonomy" id="1821823"/>
    <lineage>
        <taxon>Eukaryota</taxon>
        <taxon>Fungi</taxon>
        <taxon>Dikarya</taxon>
        <taxon>Basidiomycota</taxon>
        <taxon>Ustilaginomycotina</taxon>
        <taxon>Malasseziomycetes</taxon>
        <taxon>Malasseziales</taxon>
        <taxon>Malasseziaceae</taxon>
        <taxon>Malassezia</taxon>
    </lineage>
</organism>
<evidence type="ECO:0000256" key="3">
    <source>
        <dbReference type="ARBA" id="ARBA00023125"/>
    </source>
</evidence>
<evidence type="ECO:0000259" key="10">
    <source>
        <dbReference type="Pfam" id="PF18121"/>
    </source>
</evidence>
<feature type="domain" description="TFA2 Winged helix" evidence="10">
    <location>
        <begin position="92"/>
        <end position="167"/>
    </location>
</feature>
<proteinExistence type="inferred from homology"/>
<dbReference type="GO" id="GO:0006367">
    <property type="term" value="P:transcription initiation at RNA polymerase II promoter"/>
    <property type="evidence" value="ECO:0007669"/>
    <property type="project" value="UniProtKB-UniRule"/>
</dbReference>
<evidence type="ECO:0000256" key="5">
    <source>
        <dbReference type="ARBA" id="ARBA00023242"/>
    </source>
</evidence>
<dbReference type="InterPro" id="IPR040501">
    <property type="entry name" value="TFA2_Winged_2"/>
</dbReference>
<evidence type="ECO:0000256" key="4">
    <source>
        <dbReference type="ARBA" id="ARBA00023163"/>
    </source>
</evidence>
<evidence type="ECO:0000259" key="9">
    <source>
        <dbReference type="Pfam" id="PF02186"/>
    </source>
</evidence>
<sequence>MSTGLKLAEGEVYSQPAATGIGVHESTQLVAAVDALKRHGNPVRLEDFALMHGLNNLLDTKSVLFQRFSQHPKVEYNAKTDLFSYKPDYDVHSAADIVNLLREKYYHPSALTPQSAAAGMRVAELKESYPPARECVEELANAKPVEDREVLVLRGKRDGVIKHVFWNPIRGEEVKPIDEEFKELWRSLRVPNVVDMTADLESGRCWQLIVEGLSRTKEVEDQPKVQAQQATRGRRGKAKRGAAPRKFKLQNTHLQGVDLSRDFVKQ</sequence>
<keyword evidence="12" id="KW-1185">Reference proteome</keyword>
<evidence type="ECO:0000256" key="2">
    <source>
        <dbReference type="ARBA" id="ARBA00023015"/>
    </source>
</evidence>
<comment type="subunit">
    <text evidence="7">Tetramer of two alpha and two beta chains.</text>
</comment>
<dbReference type="PIRSF" id="PIRSF016398">
    <property type="entry name" value="TFIIE-beta"/>
    <property type="match status" value="1"/>
</dbReference>
<dbReference type="GO" id="GO:0001097">
    <property type="term" value="F:TFIIH-class transcription factor complex binding"/>
    <property type="evidence" value="ECO:0007669"/>
    <property type="project" value="TreeGrafter"/>
</dbReference>
<gene>
    <name evidence="11" type="ORF">MPSI1_001926</name>
</gene>
<keyword evidence="4 7" id="KW-0804">Transcription</keyword>
<keyword evidence="5 7" id="KW-0539">Nucleus</keyword>
<dbReference type="EMBL" id="CP118376">
    <property type="protein sequence ID" value="WFD43265.1"/>
    <property type="molecule type" value="Genomic_DNA"/>
</dbReference>
<dbReference type="Pfam" id="PF02186">
    <property type="entry name" value="TFIIE_beta"/>
    <property type="match status" value="1"/>
</dbReference>
<feature type="region of interest" description="Disordered" evidence="8">
    <location>
        <begin position="220"/>
        <end position="247"/>
    </location>
</feature>
<reference evidence="11" key="1">
    <citation type="submission" date="2023-02" db="EMBL/GenBank/DDBJ databases">
        <title>Mating type loci evolution in Malassezia.</title>
        <authorList>
            <person name="Coelho M.A."/>
        </authorList>
    </citation>
    <scope>NUCLEOTIDE SEQUENCE</scope>
    <source>
        <strain evidence="11">CBS 14136</strain>
    </source>
</reference>
<accession>A0AAF0F9C6</accession>
<dbReference type="PANTHER" id="PTHR12716">
    <property type="entry name" value="TRANSCRIPTION INITIATION FACTOR IIE, BETA SUBUNIT"/>
    <property type="match status" value="1"/>
</dbReference>
<dbReference type="InterPro" id="IPR003166">
    <property type="entry name" value="TFIIE_bsu_DNA-bd"/>
</dbReference>
<comment type="similarity">
    <text evidence="7">Belongs to the TFIIE beta subunit family.</text>
</comment>
<feature type="compositionally biased region" description="Basic residues" evidence="8">
    <location>
        <begin position="232"/>
        <end position="247"/>
    </location>
</feature>
<comment type="function">
    <text evidence="6 7">Recruits TFIIH to the initiation complex and stimulates the RNA polymerase II C-terminal domain kinase and DNA-dependent ATPase activities of TFIIH. Both TFIIH and TFIIE are required for promoter clearance by RNA polymerase.</text>
</comment>
<dbReference type="GO" id="GO:0003677">
    <property type="term" value="F:DNA binding"/>
    <property type="evidence" value="ECO:0007669"/>
    <property type="project" value="UniProtKB-UniRule"/>
</dbReference>
<evidence type="ECO:0000256" key="6">
    <source>
        <dbReference type="ARBA" id="ARBA00025581"/>
    </source>
</evidence>
<name>A0AAF0F9C6_9BASI</name>
<evidence type="ECO:0000256" key="8">
    <source>
        <dbReference type="SAM" id="MobiDB-lite"/>
    </source>
</evidence>
<evidence type="ECO:0000256" key="1">
    <source>
        <dbReference type="ARBA" id="ARBA00004123"/>
    </source>
</evidence>
<evidence type="ECO:0000313" key="12">
    <source>
        <dbReference type="Proteomes" id="UP001214628"/>
    </source>
</evidence>
<feature type="domain" description="TFIIE beta" evidence="9">
    <location>
        <begin position="26"/>
        <end position="91"/>
    </location>
</feature>